<dbReference type="EMBL" id="LKAM01000006">
    <property type="protein sequence ID" value="KUM47963.1"/>
    <property type="molecule type" value="Genomic_DNA"/>
</dbReference>
<keyword evidence="1" id="KW-0496">Mitochondrion</keyword>
<evidence type="ECO:0000313" key="1">
    <source>
        <dbReference type="EMBL" id="KUM47963.1"/>
    </source>
</evidence>
<comment type="caution">
    <text evidence="1">The sequence shown here is derived from an EMBL/GenBank/DDBJ whole genome shotgun (WGS) entry which is preliminary data.</text>
</comment>
<accession>A0A117NH80</accession>
<reference evidence="1" key="1">
    <citation type="journal article" date="2015" name="Genome Biol. Evol.">
        <title>Organellar Genomes of White Spruce (Picea glauca): Assembly and Annotation.</title>
        <authorList>
            <person name="Jackman S.D."/>
            <person name="Warren R.L."/>
            <person name="Gibb E.A."/>
            <person name="Vandervalk B.P."/>
            <person name="Mohamadi H."/>
            <person name="Chu J."/>
            <person name="Raymond A."/>
            <person name="Pleasance S."/>
            <person name="Coope R."/>
            <person name="Wildung M.R."/>
            <person name="Ritland C.E."/>
            <person name="Bousquet J."/>
            <person name="Jones S.J."/>
            <person name="Bohlmann J."/>
            <person name="Birol I."/>
        </authorList>
    </citation>
    <scope>NUCLEOTIDE SEQUENCE [LARGE SCALE GENOMIC DNA]</scope>
    <source>
        <tissue evidence="1">Flushing bud</tissue>
    </source>
</reference>
<protein>
    <submittedName>
        <fullName evidence="1">Uncharacterized protein</fullName>
    </submittedName>
</protein>
<proteinExistence type="predicted"/>
<dbReference type="AlphaFoldDB" id="A0A117NH80"/>
<name>A0A117NH80_PICGL</name>
<geneLocation type="mitochondrion" evidence="1"/>
<gene>
    <name evidence="1" type="ORF">ABT39_MTgene4958</name>
</gene>
<sequence length="112" mass="12629">MSDKAMQAVSKVGDWYITERGTYIRIFRATKAPHVLPRFIPDKLALQEVAYPTLVHGVGAALIRDKKAPWPPMPFYVGSYSFKDSKEATAEADILETFHFWKPSILGLSSEK</sequence>
<organism evidence="1">
    <name type="scientific">Picea glauca</name>
    <name type="common">White spruce</name>
    <name type="synonym">Pinus glauca</name>
    <dbReference type="NCBI Taxonomy" id="3330"/>
    <lineage>
        <taxon>Eukaryota</taxon>
        <taxon>Viridiplantae</taxon>
        <taxon>Streptophyta</taxon>
        <taxon>Embryophyta</taxon>
        <taxon>Tracheophyta</taxon>
        <taxon>Spermatophyta</taxon>
        <taxon>Pinopsida</taxon>
        <taxon>Pinidae</taxon>
        <taxon>Conifers I</taxon>
        <taxon>Pinales</taxon>
        <taxon>Pinaceae</taxon>
        <taxon>Picea</taxon>
    </lineage>
</organism>